<proteinExistence type="predicted"/>
<gene>
    <name evidence="1" type="ORF">MHIP_53100</name>
</gene>
<dbReference type="EMBL" id="BLLB01000002">
    <property type="protein sequence ID" value="GFH04827.1"/>
    <property type="molecule type" value="Genomic_DNA"/>
</dbReference>
<dbReference type="AlphaFoldDB" id="A0A7I9ZVQ1"/>
<reference evidence="1 2" key="1">
    <citation type="journal article" date="2019" name="Emerg. Microbes Infect.">
        <title>Comprehensive subspecies identification of 175 nontuberculous mycobacteria species based on 7547 genomic profiles.</title>
        <authorList>
            <person name="Matsumoto Y."/>
            <person name="Kinjo T."/>
            <person name="Motooka D."/>
            <person name="Nabeya D."/>
            <person name="Jung N."/>
            <person name="Uechi K."/>
            <person name="Horii T."/>
            <person name="Iida T."/>
            <person name="Fujita J."/>
            <person name="Nakamura S."/>
        </authorList>
    </citation>
    <scope>NUCLEOTIDE SEQUENCE [LARGE SCALE GENOMIC DNA]</scope>
    <source>
        <strain evidence="1 2">JCM 30996</strain>
    </source>
</reference>
<keyword evidence="2" id="KW-1185">Reference proteome</keyword>
<evidence type="ECO:0000313" key="1">
    <source>
        <dbReference type="EMBL" id="GFH04827.1"/>
    </source>
</evidence>
<name>A0A7I9ZVQ1_9MYCO</name>
<sequence length="74" mass="7875">MTASALPATTISAITRICRAIACPASDRGHAEPRHSGPIGSPAFPLNVMNKNVTWLTRSLTILTDHIAHESLVD</sequence>
<comment type="caution">
    <text evidence="1">The sequence shown here is derived from an EMBL/GenBank/DDBJ whole genome shotgun (WGS) entry which is preliminary data.</text>
</comment>
<organism evidence="1 2">
    <name type="scientific">Mycolicibacterium hippocampi</name>
    <dbReference type="NCBI Taxonomy" id="659824"/>
    <lineage>
        <taxon>Bacteria</taxon>
        <taxon>Bacillati</taxon>
        <taxon>Actinomycetota</taxon>
        <taxon>Actinomycetes</taxon>
        <taxon>Mycobacteriales</taxon>
        <taxon>Mycobacteriaceae</taxon>
        <taxon>Mycolicibacterium</taxon>
    </lineage>
</organism>
<accession>A0A7I9ZVQ1</accession>
<dbReference type="Proteomes" id="UP000465304">
    <property type="component" value="Unassembled WGS sequence"/>
</dbReference>
<evidence type="ECO:0000313" key="2">
    <source>
        <dbReference type="Proteomes" id="UP000465304"/>
    </source>
</evidence>
<protein>
    <submittedName>
        <fullName evidence="1">Uncharacterized protein</fullName>
    </submittedName>
</protein>